<comment type="caution">
    <text evidence="2">The sequence shown here is derived from an EMBL/GenBank/DDBJ whole genome shotgun (WGS) entry which is preliminary data.</text>
</comment>
<evidence type="ECO:0000313" key="2">
    <source>
        <dbReference type="EMBL" id="GFH11436.1"/>
    </source>
</evidence>
<evidence type="ECO:0000259" key="1">
    <source>
        <dbReference type="Pfam" id="PF12499"/>
    </source>
</evidence>
<evidence type="ECO:0000313" key="3">
    <source>
        <dbReference type="Proteomes" id="UP000485058"/>
    </source>
</evidence>
<keyword evidence="3" id="KW-1185">Reference proteome</keyword>
<feature type="domain" description="Pherophorin" evidence="1">
    <location>
        <begin position="206"/>
        <end position="318"/>
    </location>
</feature>
<gene>
    <name evidence="2" type="ORF">HaLaN_06931</name>
</gene>
<protein>
    <submittedName>
        <fullName evidence="2">DUF3707 domain-containing protein</fullName>
    </submittedName>
</protein>
<accession>A0A699YWL8</accession>
<proteinExistence type="predicted"/>
<name>A0A699YWL8_HAELA</name>
<dbReference type="Pfam" id="PF12499">
    <property type="entry name" value="DUF3707"/>
    <property type="match status" value="1"/>
</dbReference>
<dbReference type="EMBL" id="BLLF01000403">
    <property type="protein sequence ID" value="GFH11436.1"/>
    <property type="molecule type" value="Genomic_DNA"/>
</dbReference>
<reference evidence="2 3" key="1">
    <citation type="submission" date="2020-02" db="EMBL/GenBank/DDBJ databases">
        <title>Draft genome sequence of Haematococcus lacustris strain NIES-144.</title>
        <authorList>
            <person name="Morimoto D."/>
            <person name="Nakagawa S."/>
            <person name="Yoshida T."/>
            <person name="Sawayama S."/>
        </authorList>
    </citation>
    <scope>NUCLEOTIDE SEQUENCE [LARGE SCALE GENOMIC DNA]</scope>
    <source>
        <strain evidence="2 3">NIES-144</strain>
    </source>
</reference>
<dbReference type="AlphaFoldDB" id="A0A699YWL8"/>
<organism evidence="2 3">
    <name type="scientific">Haematococcus lacustris</name>
    <name type="common">Green alga</name>
    <name type="synonym">Haematococcus pluvialis</name>
    <dbReference type="NCBI Taxonomy" id="44745"/>
    <lineage>
        <taxon>Eukaryota</taxon>
        <taxon>Viridiplantae</taxon>
        <taxon>Chlorophyta</taxon>
        <taxon>core chlorophytes</taxon>
        <taxon>Chlorophyceae</taxon>
        <taxon>CS clade</taxon>
        <taxon>Chlamydomonadales</taxon>
        <taxon>Haematococcaceae</taxon>
        <taxon>Haematococcus</taxon>
    </lineage>
</organism>
<dbReference type="Proteomes" id="UP000485058">
    <property type="component" value="Unassembled WGS sequence"/>
</dbReference>
<sequence length="326" mass="34281">APRPPPPSPPGTPSCPVSLQVNKVINYGTTFDASTCDHLASFASIVYLQHASVAALSAATATSAASVASRFTCTFSSPSVMIVSAVLSGSQANTSFFQALSNVAAAQLLAISFDLACGDSVSAFSVPVQYTQGHCDHLAFYSNIMYLADIPRNTLTGPRLLSNFTCFFFSTNTLIVVASVREAAASSTFFSAFNNTMAAELAGVAFNLGCSCRVDGGNTCCTMGMNKVDFNVAPDCQRSVQDVTMNGEPASPAIFERTIPVMKITGLMTPYATGLIDGVEVCFTLDETSNCPTLSSLCGGTVCRYAVYNEPQRYNCCPVSTFDAPQ</sequence>
<dbReference type="InterPro" id="IPR024616">
    <property type="entry name" value="Pherophorin"/>
</dbReference>
<feature type="non-terminal residue" evidence="2">
    <location>
        <position position="1"/>
    </location>
</feature>